<keyword evidence="3 5" id="KW-0694">RNA-binding</keyword>
<feature type="compositionally biased region" description="Basic residues" evidence="6">
    <location>
        <begin position="81"/>
        <end position="90"/>
    </location>
</feature>
<feature type="compositionally biased region" description="Acidic residues" evidence="6">
    <location>
        <begin position="218"/>
        <end position="241"/>
    </location>
</feature>
<comment type="caution">
    <text evidence="8">The sequence shown here is derived from an EMBL/GenBank/DDBJ whole genome shotgun (WGS) entry which is preliminary data.</text>
</comment>
<feature type="compositionally biased region" description="Basic residues" evidence="6">
    <location>
        <begin position="110"/>
        <end position="121"/>
    </location>
</feature>
<feature type="non-terminal residue" evidence="8">
    <location>
        <position position="716"/>
    </location>
</feature>
<dbReference type="SMART" id="SM00360">
    <property type="entry name" value="RRM"/>
    <property type="match status" value="4"/>
</dbReference>
<feature type="compositionally biased region" description="Basic and acidic residues" evidence="6">
    <location>
        <begin position="558"/>
        <end position="579"/>
    </location>
</feature>
<dbReference type="GO" id="GO:0005730">
    <property type="term" value="C:nucleolus"/>
    <property type="evidence" value="ECO:0007669"/>
    <property type="project" value="TreeGrafter"/>
</dbReference>
<dbReference type="CDD" id="cd12413">
    <property type="entry name" value="RRM1_RBM28_like"/>
    <property type="match status" value="1"/>
</dbReference>
<dbReference type="OrthoDB" id="439808at2759"/>
<evidence type="ECO:0000256" key="4">
    <source>
        <dbReference type="ARBA" id="ARBA00023242"/>
    </source>
</evidence>
<dbReference type="InterPro" id="IPR012677">
    <property type="entry name" value="Nucleotide-bd_a/b_plait_sf"/>
</dbReference>
<feature type="domain" description="RRM" evidence="7">
    <location>
        <begin position="4"/>
        <end position="80"/>
    </location>
</feature>
<evidence type="ECO:0000259" key="7">
    <source>
        <dbReference type="PROSITE" id="PS50102"/>
    </source>
</evidence>
<dbReference type="PANTHER" id="PTHR48039:SF5">
    <property type="entry name" value="RNA-BINDING PROTEIN 28"/>
    <property type="match status" value="1"/>
</dbReference>
<evidence type="ECO:0000256" key="6">
    <source>
        <dbReference type="SAM" id="MobiDB-lite"/>
    </source>
</evidence>
<feature type="region of interest" description="Disordered" evidence="6">
    <location>
        <begin position="203"/>
        <end position="291"/>
    </location>
</feature>
<evidence type="ECO:0000313" key="9">
    <source>
        <dbReference type="Proteomes" id="UP000583613"/>
    </source>
</evidence>
<protein>
    <submittedName>
        <fullName evidence="8">RBM28 protein</fullName>
    </submittedName>
</protein>
<sequence length="716" mass="80105">ISGRTVMVRGLPASATAADLENLFGHFGPLRRCFVVTEKGTKTCRGFGYVTFSLAEDTQRALKEATTFGGHRLGVILARQRPQKGPKKSRGGGSKEEKGDSKATTVPPPRPKKPKGPPKKARLIIRNLSFKCSEEDLKNLFSSFGTVLEVNIPKKSDGKLKGFAFVQLSSVLEAAKALKGVNMKEVKGRPVAVDWAVAKDKYRATQGNQQEGSKGKENEEEEEVEEEQDVEEEEEEEEMEVEEKGSSEEEEDEEEGDEEEEDDEEDEEEGGKGVVTPKKATKKRPPTTSDVTEGRTVFIRNLSFDTEEEALGELLERFGELQYVRVVLHPDTEQSKGCAFAQFKTQEAAQKCLEAAQEESELGGLRLEGRQLRIDLAVSRDQAEKLRGSKPKKPPGTRNLYLAREGLIRAGTKAAEGVSEADMAKRARFEELKHQKLKDQNIFVSRTRLCVHNLPKAVDSSKLRRLLLRLFQGGAAPWIKECRVMREERGRGQSLGYAFVEFGDHQQALAALRSLNNNPQVFGAQKRPIVEFSLEDRRKLKLKEQRTQRSLLKLQQKAQEKDSKPPEKDPKPPEQDLDSKPSQGKQNPLCKGTKKGPEAPPVPLTGAMAWSGFRTELGGQPQDGTPRTKVLALPSHRGPKIRKRDKGQLKPPPKKQPKAKTRRKKEKQTGTPPQTKRRRGPKGGSEARFNDLVERYKRKILGCDLPAKKRSKWFET</sequence>
<dbReference type="InterPro" id="IPR035979">
    <property type="entry name" value="RBD_domain_sf"/>
</dbReference>
<feature type="compositionally biased region" description="Acidic residues" evidence="6">
    <location>
        <begin position="248"/>
        <end position="269"/>
    </location>
</feature>
<evidence type="ECO:0000256" key="2">
    <source>
        <dbReference type="ARBA" id="ARBA00022737"/>
    </source>
</evidence>
<keyword evidence="2" id="KW-0677">Repeat</keyword>
<evidence type="ECO:0000256" key="1">
    <source>
        <dbReference type="ARBA" id="ARBA00004123"/>
    </source>
</evidence>
<name>A0A7K8XWK1_9PICI</name>
<feature type="region of interest" description="Disordered" evidence="6">
    <location>
        <begin position="75"/>
        <end position="121"/>
    </location>
</feature>
<dbReference type="CDD" id="cd12416">
    <property type="entry name" value="RRM4_RBM28_like"/>
    <property type="match status" value="1"/>
</dbReference>
<dbReference type="SUPFAM" id="SSF54928">
    <property type="entry name" value="RNA-binding domain, RBD"/>
    <property type="match status" value="4"/>
</dbReference>
<comment type="subcellular location">
    <subcellularLocation>
        <location evidence="1">Nucleus</location>
    </subcellularLocation>
</comment>
<dbReference type="CDD" id="cd12415">
    <property type="entry name" value="RRM3_RBM28_like"/>
    <property type="match status" value="1"/>
</dbReference>
<gene>
    <name evidence="8" type="primary">Rbm28</name>
    <name evidence="8" type="ORF">EUBBOU_R14659</name>
</gene>
<dbReference type="PANTHER" id="PTHR48039">
    <property type="entry name" value="RNA-BINDING MOTIF PROTEIN 14B"/>
    <property type="match status" value="1"/>
</dbReference>
<feature type="non-terminal residue" evidence="8">
    <location>
        <position position="1"/>
    </location>
</feature>
<feature type="domain" description="RRM" evidence="7">
    <location>
        <begin position="447"/>
        <end position="547"/>
    </location>
</feature>
<feature type="compositionally biased region" description="Basic residues" evidence="6">
    <location>
        <begin position="652"/>
        <end position="666"/>
    </location>
</feature>
<evidence type="ECO:0000256" key="3">
    <source>
        <dbReference type="ARBA" id="ARBA00022884"/>
    </source>
</evidence>
<dbReference type="AlphaFoldDB" id="A0A7K8XWK1"/>
<accession>A0A7K8XWK1</accession>
<dbReference type="FunFam" id="3.30.70.330:FF:000182">
    <property type="entry name" value="RNA-binding motif protein 28"/>
    <property type="match status" value="1"/>
</dbReference>
<proteinExistence type="predicted"/>
<dbReference type="GO" id="GO:0003729">
    <property type="term" value="F:mRNA binding"/>
    <property type="evidence" value="ECO:0007669"/>
    <property type="project" value="TreeGrafter"/>
</dbReference>
<dbReference type="InterPro" id="IPR000504">
    <property type="entry name" value="RRM_dom"/>
</dbReference>
<organism evidence="8 9">
    <name type="scientific">Eubucco bourcierii</name>
    <name type="common">red-headed barbet</name>
    <dbReference type="NCBI Taxonomy" id="91767"/>
    <lineage>
        <taxon>Eukaryota</taxon>
        <taxon>Metazoa</taxon>
        <taxon>Chordata</taxon>
        <taxon>Craniata</taxon>
        <taxon>Vertebrata</taxon>
        <taxon>Euteleostomi</taxon>
        <taxon>Archelosauria</taxon>
        <taxon>Archosauria</taxon>
        <taxon>Dinosauria</taxon>
        <taxon>Saurischia</taxon>
        <taxon>Theropoda</taxon>
        <taxon>Coelurosauria</taxon>
        <taxon>Aves</taxon>
        <taxon>Neognathae</taxon>
        <taxon>Neoaves</taxon>
        <taxon>Telluraves</taxon>
        <taxon>Coraciimorphae</taxon>
        <taxon>Piciformes</taxon>
        <taxon>Ramphastidae</taxon>
        <taxon>Eubucco</taxon>
    </lineage>
</organism>
<dbReference type="FunFam" id="3.30.70.330:FF:000340">
    <property type="entry name" value="RNA-binding motif protein 28"/>
    <property type="match status" value="1"/>
</dbReference>
<reference evidence="8 9" key="1">
    <citation type="submission" date="2019-09" db="EMBL/GenBank/DDBJ databases">
        <title>Bird 10,000 Genomes (B10K) Project - Family phase.</title>
        <authorList>
            <person name="Zhang G."/>
        </authorList>
    </citation>
    <scope>NUCLEOTIDE SEQUENCE [LARGE SCALE GENOMIC DNA]</scope>
    <source>
        <strain evidence="8">B10K-DU-001-04</strain>
        <tissue evidence="8">Muscle</tissue>
    </source>
</reference>
<dbReference type="InterPro" id="IPR051945">
    <property type="entry name" value="RRM_MRD1_RNA_proc_ribogen"/>
</dbReference>
<dbReference type="Proteomes" id="UP000583613">
    <property type="component" value="Unassembled WGS sequence"/>
</dbReference>
<evidence type="ECO:0000313" key="8">
    <source>
        <dbReference type="EMBL" id="NXF94888.1"/>
    </source>
</evidence>
<feature type="region of interest" description="Disordered" evidence="6">
    <location>
        <begin position="543"/>
        <end position="691"/>
    </location>
</feature>
<dbReference type="PROSITE" id="PS50102">
    <property type="entry name" value="RRM"/>
    <property type="match status" value="4"/>
</dbReference>
<feature type="domain" description="RRM" evidence="7">
    <location>
        <begin position="295"/>
        <end position="379"/>
    </location>
</feature>
<dbReference type="Gene3D" id="3.30.70.330">
    <property type="match status" value="4"/>
</dbReference>
<dbReference type="CDD" id="cd12414">
    <property type="entry name" value="RRM2_RBM28_like"/>
    <property type="match status" value="1"/>
</dbReference>
<evidence type="ECO:0000256" key="5">
    <source>
        <dbReference type="PROSITE-ProRule" id="PRU00176"/>
    </source>
</evidence>
<keyword evidence="9" id="KW-1185">Reference proteome</keyword>
<dbReference type="EMBL" id="VWZE01019184">
    <property type="protein sequence ID" value="NXF94888.1"/>
    <property type="molecule type" value="Genomic_DNA"/>
</dbReference>
<dbReference type="Pfam" id="PF00076">
    <property type="entry name" value="RRM_1"/>
    <property type="match status" value="4"/>
</dbReference>
<feature type="domain" description="RRM" evidence="7">
    <location>
        <begin position="121"/>
        <end position="198"/>
    </location>
</feature>
<keyword evidence="4" id="KW-0539">Nucleus</keyword>